<dbReference type="EMBL" id="CP069362">
    <property type="protein sequence ID" value="WGS64892.1"/>
    <property type="molecule type" value="Genomic_DNA"/>
</dbReference>
<proteinExistence type="predicted"/>
<organism evidence="1 2">
    <name type="scientific">Marinitoga aeolica</name>
    <dbReference type="NCBI Taxonomy" id="2809031"/>
    <lineage>
        <taxon>Bacteria</taxon>
        <taxon>Thermotogati</taxon>
        <taxon>Thermotogota</taxon>
        <taxon>Thermotogae</taxon>
        <taxon>Petrotogales</taxon>
        <taxon>Petrotogaceae</taxon>
        <taxon>Marinitoga</taxon>
    </lineage>
</organism>
<evidence type="ECO:0000313" key="1">
    <source>
        <dbReference type="EMBL" id="WGS64892.1"/>
    </source>
</evidence>
<dbReference type="RefSeq" id="WP_280998908.1">
    <property type="nucleotide sequence ID" value="NZ_CP069362.1"/>
</dbReference>
<evidence type="ECO:0000313" key="2">
    <source>
        <dbReference type="Proteomes" id="UP001232493"/>
    </source>
</evidence>
<dbReference type="Proteomes" id="UP001232493">
    <property type="component" value="Chromosome"/>
</dbReference>
<accession>A0ABY8PQJ3</accession>
<sequence length="100" mass="11879">MNMNYEINVEKYHNKSKKLDVIIGVIEKVEKINNSKYLFHVYIKDKFNNIYKTMVNSRHTGLLIPNKEITVEGISIKFKDYYKLISYKITYNGNKFSTAF</sequence>
<protein>
    <submittedName>
        <fullName evidence="1">Uncharacterized protein</fullName>
    </submittedName>
</protein>
<reference evidence="1 2" key="1">
    <citation type="submission" date="2021-02" db="EMBL/GenBank/DDBJ databases">
        <title>Characterization of Marinitoga sp. nov. str. BP5-C20A.</title>
        <authorList>
            <person name="Erauso G."/>
            <person name="Postec A."/>
        </authorList>
    </citation>
    <scope>NUCLEOTIDE SEQUENCE [LARGE SCALE GENOMIC DNA]</scope>
    <source>
        <strain evidence="1 2">BP5-C20A</strain>
    </source>
</reference>
<keyword evidence="2" id="KW-1185">Reference proteome</keyword>
<gene>
    <name evidence="1" type="ORF">JRV97_11130</name>
</gene>
<name>A0ABY8PQJ3_9BACT</name>